<accession>X1C0F9</accession>
<name>X1C0F9_9ZZZZ</name>
<sequence>LKILIEPDFAFSNPTINLNKVVLPEPLLPVKA</sequence>
<organism evidence="1">
    <name type="scientific">marine sediment metagenome</name>
    <dbReference type="NCBI Taxonomy" id="412755"/>
    <lineage>
        <taxon>unclassified sequences</taxon>
        <taxon>metagenomes</taxon>
        <taxon>ecological metagenomes</taxon>
    </lineage>
</organism>
<gene>
    <name evidence="1" type="ORF">S01H4_49695</name>
</gene>
<protein>
    <submittedName>
        <fullName evidence="1">Uncharacterized protein</fullName>
    </submittedName>
</protein>
<dbReference type="AlphaFoldDB" id="X1C0F9"/>
<feature type="non-terminal residue" evidence="1">
    <location>
        <position position="1"/>
    </location>
</feature>
<reference evidence="1" key="1">
    <citation type="journal article" date="2014" name="Front. Microbiol.">
        <title>High frequency of phylogenetically diverse reductive dehalogenase-homologous genes in deep subseafloor sedimentary metagenomes.</title>
        <authorList>
            <person name="Kawai M."/>
            <person name="Futagami T."/>
            <person name="Toyoda A."/>
            <person name="Takaki Y."/>
            <person name="Nishi S."/>
            <person name="Hori S."/>
            <person name="Arai W."/>
            <person name="Tsubouchi T."/>
            <person name="Morono Y."/>
            <person name="Uchiyama I."/>
            <person name="Ito T."/>
            <person name="Fujiyama A."/>
            <person name="Inagaki F."/>
            <person name="Takami H."/>
        </authorList>
    </citation>
    <scope>NUCLEOTIDE SEQUENCE</scope>
    <source>
        <strain evidence="1">Expedition CK06-06</strain>
    </source>
</reference>
<comment type="caution">
    <text evidence="1">The sequence shown here is derived from an EMBL/GenBank/DDBJ whole genome shotgun (WGS) entry which is preliminary data.</text>
</comment>
<dbReference type="EMBL" id="BART01028141">
    <property type="protein sequence ID" value="GAH01576.1"/>
    <property type="molecule type" value="Genomic_DNA"/>
</dbReference>
<evidence type="ECO:0000313" key="1">
    <source>
        <dbReference type="EMBL" id="GAH01576.1"/>
    </source>
</evidence>
<proteinExistence type="predicted"/>